<evidence type="ECO:0000313" key="2">
    <source>
        <dbReference type="Proteomes" id="UP000266723"/>
    </source>
</evidence>
<evidence type="ECO:0000313" key="1">
    <source>
        <dbReference type="EMBL" id="KAF3595893.1"/>
    </source>
</evidence>
<reference evidence="1 2" key="1">
    <citation type="journal article" date="2020" name="BMC Genomics">
        <title>Intraspecific diversification of the crop wild relative Brassica cretica Lam. using demographic model selection.</title>
        <authorList>
            <person name="Kioukis A."/>
            <person name="Michalopoulou V.A."/>
            <person name="Briers L."/>
            <person name="Pirintsos S."/>
            <person name="Studholme D.J."/>
            <person name="Pavlidis P."/>
            <person name="Sarris P.F."/>
        </authorList>
    </citation>
    <scope>NUCLEOTIDE SEQUENCE [LARGE SCALE GENOMIC DNA]</scope>
    <source>
        <strain evidence="2">cv. PFS-1207/04</strain>
    </source>
</reference>
<comment type="caution">
    <text evidence="1">The sequence shown here is derived from an EMBL/GenBank/DDBJ whole genome shotgun (WGS) entry which is preliminary data.</text>
</comment>
<dbReference type="Proteomes" id="UP000266723">
    <property type="component" value="Unassembled WGS sequence"/>
</dbReference>
<gene>
    <name evidence="1" type="ORF">DY000_02024058</name>
</gene>
<name>A0ABQ7EF89_BRACR</name>
<sequence>MVDSEDRYSTEKASQSVPLMIKWRCFPELAQIHGFRSVEVLLDTPPGSPKNCPEAKGGSVRVQISPSRPVSVYMVKAMFCPSRDQSSPLQSGFWQGLPDQPAAYRGPGWFGGVTVGVRICVILDRPEVILKRGRVIHLDIQRGGCSLAEEPAVELVPFLIVEHVCVLVSQDVAVDKVEDVDVLRFGCEVVCAEINPKVSEQWSKQAPIVVLLLRPSPQRGLFLGEHLGEKVAGVCSH</sequence>
<accession>A0ABQ7EF89</accession>
<proteinExistence type="predicted"/>
<dbReference type="EMBL" id="QGKV02000299">
    <property type="protein sequence ID" value="KAF3595893.1"/>
    <property type="molecule type" value="Genomic_DNA"/>
</dbReference>
<keyword evidence="2" id="KW-1185">Reference proteome</keyword>
<protein>
    <submittedName>
        <fullName evidence="1">Uncharacterized protein</fullName>
    </submittedName>
</protein>
<organism evidence="1 2">
    <name type="scientific">Brassica cretica</name>
    <name type="common">Mustard</name>
    <dbReference type="NCBI Taxonomy" id="69181"/>
    <lineage>
        <taxon>Eukaryota</taxon>
        <taxon>Viridiplantae</taxon>
        <taxon>Streptophyta</taxon>
        <taxon>Embryophyta</taxon>
        <taxon>Tracheophyta</taxon>
        <taxon>Spermatophyta</taxon>
        <taxon>Magnoliopsida</taxon>
        <taxon>eudicotyledons</taxon>
        <taxon>Gunneridae</taxon>
        <taxon>Pentapetalae</taxon>
        <taxon>rosids</taxon>
        <taxon>malvids</taxon>
        <taxon>Brassicales</taxon>
        <taxon>Brassicaceae</taxon>
        <taxon>Brassiceae</taxon>
        <taxon>Brassica</taxon>
    </lineage>
</organism>